<dbReference type="Proteomes" id="UP000027821">
    <property type="component" value="Unassembled WGS sequence"/>
</dbReference>
<dbReference type="STRING" id="1048983.EL17_03065"/>
<keyword evidence="1" id="KW-0732">Signal</keyword>
<dbReference type="RefSeq" id="WP_035070740.1">
    <property type="nucleotide sequence ID" value="NZ_JMIH01000014.1"/>
</dbReference>
<dbReference type="InterPro" id="IPR013783">
    <property type="entry name" value="Ig-like_fold"/>
</dbReference>
<dbReference type="AlphaFoldDB" id="A0A074LLF7"/>
<proteinExistence type="predicted"/>
<evidence type="ECO:0008006" key="4">
    <source>
        <dbReference type="Google" id="ProtNLM"/>
    </source>
</evidence>
<dbReference type="Pfam" id="PF13585">
    <property type="entry name" value="CHU_C"/>
    <property type="match status" value="1"/>
</dbReference>
<dbReference type="Gene3D" id="2.60.40.10">
    <property type="entry name" value="Immunoglobulins"/>
    <property type="match status" value="1"/>
</dbReference>
<evidence type="ECO:0000256" key="1">
    <source>
        <dbReference type="SAM" id="SignalP"/>
    </source>
</evidence>
<feature type="signal peptide" evidence="1">
    <location>
        <begin position="1"/>
        <end position="21"/>
    </location>
</feature>
<name>A0A074LLF7_9BACT</name>
<dbReference type="InterPro" id="IPR026341">
    <property type="entry name" value="T9SS_type_B"/>
</dbReference>
<evidence type="ECO:0000313" key="2">
    <source>
        <dbReference type="EMBL" id="KEO74672.1"/>
    </source>
</evidence>
<dbReference type="eggNOG" id="COG3291">
    <property type="taxonomic scope" value="Bacteria"/>
</dbReference>
<reference evidence="2 3" key="1">
    <citation type="submission" date="2014-04" db="EMBL/GenBank/DDBJ databases">
        <title>Characterization and application of a salt tolerant electro-active bacterium.</title>
        <authorList>
            <person name="Yang L."/>
            <person name="Wei S."/>
            <person name="Tay Q.X.M."/>
        </authorList>
    </citation>
    <scope>NUCLEOTIDE SEQUENCE [LARGE SCALE GENOMIC DNA]</scope>
    <source>
        <strain evidence="2 3">LY1</strain>
    </source>
</reference>
<gene>
    <name evidence="2" type="ORF">EL17_03065</name>
</gene>
<keyword evidence="3" id="KW-1185">Reference proteome</keyword>
<protein>
    <recommendedName>
        <fullName evidence="4">Gliding motility-associated C-terminal domain-containing protein</fullName>
    </recommendedName>
</protein>
<sequence length="929" mass="104464">MKSKNLFFLVLSIFLSFLYQATYATHIRAGEIIAERISTQALTYRITVVGYTDTGSQVQFGPGTINFGDGTEVQLNTASDISFKESLGNQIEKNTFIVTHTFQGPGNYTIRFMEFNRNDRTLNMDNSVETPFYVETWIRIDPFLGINNSPILTIPPVDNGAVNVRYIHNPGAYDPDGDSLAYFFDENVVRPKQAFQRYVNNYRSPGSGEFSFNREDGSANPYISMDPLTGDLIWDAPGLAGQYNIAFRIEEWRKVNGVYEMIGYVVRDMQIIIENTDNRRPELIMPEDICVVAGTRIQEIIQGSDPDGDDIRIEVFGDPIEISSPATYNPLSVFQPSPGIINFDWQTNCTHVRDRPYQVRVRITDRPSSGPALVDIRTWNITVVGPPPVIEGVEQIPGRQAELNWEPYTCGTTAETMQIWRRLNSDPYEPDSCETGIRAGYELVGTTDMDTFSFIDTNNGVGLSPGNTYCYRLVSVFPPPRGGESIVSEEFCITLDVDVPLITNVSIETTDAENGEILVRWTPPYDIDVSQYPGPYTYELIRAEGFTGNQSRASIVTTSDTVFVDSGMNTANQIYNYEIILLDQGVRIDTSSKASSVSLEPAILNEAIELTWQFDVPWNNSIAEYPHEVYRNRTDPMSEDVDNFTLIGEVNVTTGGFRFLDDGSHNGIGLNKDIEYCYYVTTKGAYNLDFLTYPLDNNSQIICVRPDDDRLPCPPVLTYEGPDCREYLSDKPCGFSSFYHDLSWLPDVSGDCDDELSLYRLYFSQSGEENTFELQGTFSGATLSTRIEGLNTMRGCYYIIAVDRSGNESEPSNIVCIDNCPYYELPNVFTPNADGTNDTFMAFDNPFEKCPRFVQAVEIKIYNRWGALVFEYNSQSSSENNIFIEWDGRSNNGAELPAGTYFYSGTVLFDANDPGLRVQKLKGNIQIIR</sequence>
<feature type="chain" id="PRO_5001696170" description="Gliding motility-associated C-terminal domain-containing protein" evidence="1">
    <location>
        <begin position="22"/>
        <end position="929"/>
    </location>
</feature>
<dbReference type="EMBL" id="JMIH01000014">
    <property type="protein sequence ID" value="KEO74672.1"/>
    <property type="molecule type" value="Genomic_DNA"/>
</dbReference>
<accession>A0A074LLF7</accession>
<dbReference type="Gene3D" id="2.60.40.4070">
    <property type="match status" value="1"/>
</dbReference>
<comment type="caution">
    <text evidence="2">The sequence shown here is derived from an EMBL/GenBank/DDBJ whole genome shotgun (WGS) entry which is preliminary data.</text>
</comment>
<dbReference type="NCBIfam" id="TIGR04131">
    <property type="entry name" value="Bac_Flav_CTERM"/>
    <property type="match status" value="1"/>
</dbReference>
<evidence type="ECO:0000313" key="3">
    <source>
        <dbReference type="Proteomes" id="UP000027821"/>
    </source>
</evidence>
<dbReference type="OrthoDB" id="1123245at2"/>
<organism evidence="2 3">
    <name type="scientific">Anditalea andensis</name>
    <dbReference type="NCBI Taxonomy" id="1048983"/>
    <lineage>
        <taxon>Bacteria</taxon>
        <taxon>Pseudomonadati</taxon>
        <taxon>Bacteroidota</taxon>
        <taxon>Cytophagia</taxon>
        <taxon>Cytophagales</taxon>
        <taxon>Cytophagaceae</taxon>
        <taxon>Anditalea</taxon>
    </lineage>
</organism>